<name>A0A7X0BWD5_9ACTN</name>
<protein>
    <submittedName>
        <fullName evidence="2">Uncharacterized protein</fullName>
    </submittedName>
</protein>
<evidence type="ECO:0000313" key="2">
    <source>
        <dbReference type="EMBL" id="MBB6343808.1"/>
    </source>
</evidence>
<comment type="caution">
    <text evidence="2">The sequence shown here is derived from an EMBL/GenBank/DDBJ whole genome shotgun (WGS) entry which is preliminary data.</text>
</comment>
<organism evidence="2 3">
    <name type="scientific">Nonomuraea muscovyensis</name>
    <dbReference type="NCBI Taxonomy" id="1124761"/>
    <lineage>
        <taxon>Bacteria</taxon>
        <taxon>Bacillati</taxon>
        <taxon>Actinomycetota</taxon>
        <taxon>Actinomycetes</taxon>
        <taxon>Streptosporangiales</taxon>
        <taxon>Streptosporangiaceae</taxon>
        <taxon>Nonomuraea</taxon>
    </lineage>
</organism>
<reference evidence="2 3" key="1">
    <citation type="submission" date="2020-08" db="EMBL/GenBank/DDBJ databases">
        <title>Sequencing the genomes of 1000 actinobacteria strains.</title>
        <authorList>
            <person name="Klenk H.-P."/>
        </authorList>
    </citation>
    <scope>NUCLEOTIDE SEQUENCE [LARGE SCALE GENOMIC DNA]</scope>
    <source>
        <strain evidence="2 3">DSM 45913</strain>
    </source>
</reference>
<accession>A0A7X0BWD5</accession>
<proteinExistence type="predicted"/>
<dbReference type="AlphaFoldDB" id="A0A7X0BWD5"/>
<sequence>MSIMATAPSPKPTYPSSASSPRMLREVAAMVRAMAPLLTQ</sequence>
<gene>
    <name evidence="2" type="ORF">FHU36_000317</name>
</gene>
<feature type="region of interest" description="Disordered" evidence="1">
    <location>
        <begin position="1"/>
        <end position="21"/>
    </location>
</feature>
<evidence type="ECO:0000313" key="3">
    <source>
        <dbReference type="Proteomes" id="UP000583800"/>
    </source>
</evidence>
<keyword evidence="3" id="KW-1185">Reference proteome</keyword>
<evidence type="ECO:0000256" key="1">
    <source>
        <dbReference type="SAM" id="MobiDB-lite"/>
    </source>
</evidence>
<dbReference type="Proteomes" id="UP000583800">
    <property type="component" value="Unassembled WGS sequence"/>
</dbReference>
<dbReference type="EMBL" id="JACHJB010000001">
    <property type="protein sequence ID" value="MBB6343808.1"/>
    <property type="molecule type" value="Genomic_DNA"/>
</dbReference>